<evidence type="ECO:0000313" key="3">
    <source>
        <dbReference type="Proteomes" id="UP000263753"/>
    </source>
</evidence>
<dbReference type="KEGG" id="achi:CDG60_13545"/>
<keyword evidence="4" id="KW-1185">Reference proteome</keyword>
<evidence type="ECO:0000313" key="1">
    <source>
        <dbReference type="EMBL" id="AXY57499.1"/>
    </source>
</evidence>
<accession>A0A3B7M4T1</accession>
<sequence length="153" mass="17588">MRNPYQRKAATRSQANTLSAQELYKKFIEVIVAQGYLTALFKEGWALCATPTGQAAFSVWQNKGLAKLLIRDNWENYEIQEIALNSFLLKVIPYLRQENTVLSLDLTPEGQNILVAPERLLLDIKNYLYELYVQKPELFKDGSLPLPRSIRIN</sequence>
<dbReference type="EMBL" id="JASVDY010000001">
    <property type="protein sequence ID" value="MDV2467594.1"/>
    <property type="molecule type" value="Genomic_DNA"/>
</dbReference>
<evidence type="ECO:0000313" key="2">
    <source>
        <dbReference type="EMBL" id="MDV2467594.1"/>
    </source>
</evidence>
<reference evidence="2 4" key="3">
    <citation type="submission" date="2023-06" db="EMBL/GenBank/DDBJ databases">
        <title>Genomic Analysis of Acinetobacter Strains Recovered from South Australian Aquatic Samples provides Insights into the Circulation of Antibiotic Resistance determinants in the Environment.</title>
        <authorList>
            <person name="Tobin L."/>
            <person name="Jarocki V.M."/>
            <person name="Kenyon J."/>
            <person name="Drigo B."/>
            <person name="Donner E."/>
            <person name="Djordjevic S.P."/>
            <person name="Hamidian M."/>
        </authorList>
    </citation>
    <scope>NUCLEOTIDE SEQUENCE [LARGE SCALE GENOMIC DNA]</scope>
    <source>
        <strain evidence="2 4">SAAc652</strain>
    </source>
</reference>
<dbReference type="EMBL" id="CP032134">
    <property type="protein sequence ID" value="AXY57499.1"/>
    <property type="molecule type" value="Genomic_DNA"/>
</dbReference>
<dbReference type="Proteomes" id="UP000263753">
    <property type="component" value="Chromosome"/>
</dbReference>
<name>A0A3B7M4T1_9GAMM</name>
<reference evidence="1" key="2">
    <citation type="journal article" date="2019" name="J. Microbiol.">
        <title>Acinetobacter chinensis, a novel Acinetobacter species, carrying blaNDM-1, recovered from hospital sewage.</title>
        <authorList>
            <person name="Hu Y."/>
            <person name="Feng Y."/>
            <person name="Qin J."/>
            <person name="Zhang X."/>
            <person name="Zong Z."/>
        </authorList>
    </citation>
    <scope>NUCLEOTIDE SEQUENCE</scope>
    <source>
        <strain evidence="1">WCHAc010005</strain>
    </source>
</reference>
<dbReference type="Proteomes" id="UP001278188">
    <property type="component" value="Unassembled WGS sequence"/>
</dbReference>
<organism evidence="1 3">
    <name type="scientific">Acinetobacter chinensis</name>
    <dbReference type="NCBI Taxonomy" id="2004650"/>
    <lineage>
        <taxon>Bacteria</taxon>
        <taxon>Pseudomonadati</taxon>
        <taxon>Pseudomonadota</taxon>
        <taxon>Gammaproteobacteria</taxon>
        <taxon>Moraxellales</taxon>
        <taxon>Moraxellaceae</taxon>
        <taxon>Acinetobacter</taxon>
    </lineage>
</organism>
<protein>
    <submittedName>
        <fullName evidence="1">DUF2750 domain-containing protein</fullName>
    </submittedName>
</protein>
<gene>
    <name evidence="1" type="ORF">CDG60_13545</name>
    <name evidence="2" type="ORF">QR674_01175</name>
</gene>
<dbReference type="RefSeq" id="WP_087513341.1">
    <property type="nucleotide sequence ID" value="NZ_CP032134.1"/>
</dbReference>
<dbReference type="AlphaFoldDB" id="A0A3B7M4T1"/>
<dbReference type="InterPro" id="IPR021284">
    <property type="entry name" value="DUF2750"/>
</dbReference>
<proteinExistence type="predicted"/>
<reference evidence="3" key="1">
    <citation type="submission" date="2018-09" db="EMBL/GenBank/DDBJ databases">
        <title>The complete genome of Acinetobacter sp. strain WCHAc010005.</title>
        <authorList>
            <person name="Hu Y."/>
            <person name="Long H."/>
            <person name="Feng Y."/>
            <person name="Zong Z."/>
        </authorList>
    </citation>
    <scope>NUCLEOTIDE SEQUENCE [LARGE SCALE GENOMIC DNA]</scope>
    <source>
        <strain evidence="3">WCHAc010005</strain>
    </source>
</reference>
<evidence type="ECO:0000313" key="4">
    <source>
        <dbReference type="Proteomes" id="UP001278188"/>
    </source>
</evidence>
<dbReference type="Pfam" id="PF11042">
    <property type="entry name" value="DUF2750"/>
    <property type="match status" value="1"/>
</dbReference>